<comment type="subunit">
    <text evidence="7">Component of the mitochondrial contact site and cristae organizing system (MICOS) complex.</text>
</comment>
<dbReference type="Pfam" id="PF09731">
    <property type="entry name" value="Mitofilin"/>
    <property type="match status" value="1"/>
</dbReference>
<comment type="subcellular location">
    <subcellularLocation>
        <location evidence="7">Mitochondrion inner membrane</location>
        <topology evidence="7">Single-pass membrane protein</topology>
    </subcellularLocation>
</comment>
<name>A0A1A9ZP92_GLOPL</name>
<dbReference type="AlphaFoldDB" id="A0A1A9ZP92"/>
<comment type="function">
    <text evidence="7">Component of the MICOS complex, a large protein complex of the mitochondrial inner membrane that plays crucial roles in the maintenance of crista junctions, inner membrane architecture, and formation of contact sites to the outer membrane.</text>
</comment>
<evidence type="ECO:0000256" key="5">
    <source>
        <dbReference type="ARBA" id="ARBA00023128"/>
    </source>
</evidence>
<evidence type="ECO:0000313" key="9">
    <source>
        <dbReference type="Proteomes" id="UP000092445"/>
    </source>
</evidence>
<keyword evidence="5 7" id="KW-0496">Mitochondrion</keyword>
<dbReference type="Proteomes" id="UP000092445">
    <property type="component" value="Unassembled WGS sequence"/>
</dbReference>
<dbReference type="EnsemblMetazoa" id="GPAI020762-RA">
    <property type="protein sequence ID" value="GPAI020762-PA"/>
    <property type="gene ID" value="GPAI020762"/>
</dbReference>
<reference evidence="8" key="2">
    <citation type="submission" date="2020-05" db="UniProtKB">
        <authorList>
            <consortium name="EnsemblMetazoa"/>
        </authorList>
    </citation>
    <scope>IDENTIFICATION</scope>
    <source>
        <strain evidence="8">IAEA</strain>
    </source>
</reference>
<evidence type="ECO:0000256" key="1">
    <source>
        <dbReference type="ARBA" id="ARBA00010877"/>
    </source>
</evidence>
<proteinExistence type="inferred from homology"/>
<keyword evidence="3 7" id="KW-0999">Mitochondrion inner membrane</keyword>
<dbReference type="InterPro" id="IPR019133">
    <property type="entry name" value="MIC60"/>
</dbReference>
<evidence type="ECO:0000256" key="4">
    <source>
        <dbReference type="ARBA" id="ARBA00022989"/>
    </source>
</evidence>
<dbReference type="PANTHER" id="PTHR15415">
    <property type="entry name" value="MITOFILIN"/>
    <property type="match status" value="1"/>
</dbReference>
<evidence type="ECO:0000256" key="2">
    <source>
        <dbReference type="ARBA" id="ARBA00022692"/>
    </source>
</evidence>
<evidence type="ECO:0000256" key="7">
    <source>
        <dbReference type="RuleBase" id="RU363000"/>
    </source>
</evidence>
<keyword evidence="2 7" id="KW-0812">Transmembrane</keyword>
<comment type="similarity">
    <text evidence="1 7">Belongs to the MICOS complex subunit Mic60 family.</text>
</comment>
<keyword evidence="9" id="KW-1185">Reference proteome</keyword>
<dbReference type="GO" id="GO:0042407">
    <property type="term" value="P:cristae formation"/>
    <property type="evidence" value="ECO:0007669"/>
    <property type="project" value="TreeGrafter"/>
</dbReference>
<evidence type="ECO:0000256" key="3">
    <source>
        <dbReference type="ARBA" id="ARBA00022792"/>
    </source>
</evidence>
<sequence>MHKHKARYVYQKQKLRDVNKCEIALVKAAKPENHDQIIAVHNKIKTLVDHINRVKNELYRNKDLANMSENFNKVVNDIQIDFKDLDLFITHTYSHVLPLQHLQADGELRLKRAIDSMRGDNASDTVKAQLEYMLESERRKLAPENQKKIQNIRADSEKQLRQQLKKQAEAHTDHLQDVVNMKESELKRQYTRQLEDKMATEKANYKLQLAAMLSKIRGMVNTAIQDINEELEDPISKAELQNTKFDYSSKTSVDWDIAKIEQCDPFTAIHLQSLPLAPVNKTE</sequence>
<dbReference type="PANTHER" id="PTHR15415:SF7">
    <property type="entry name" value="MICOS COMPLEX SUBUNIT MIC60"/>
    <property type="match status" value="1"/>
</dbReference>
<dbReference type="STRING" id="7398.A0A1A9ZP92"/>
<keyword evidence="4" id="KW-1133">Transmembrane helix</keyword>
<organism evidence="8 9">
    <name type="scientific">Glossina pallidipes</name>
    <name type="common">Tsetse fly</name>
    <dbReference type="NCBI Taxonomy" id="7398"/>
    <lineage>
        <taxon>Eukaryota</taxon>
        <taxon>Metazoa</taxon>
        <taxon>Ecdysozoa</taxon>
        <taxon>Arthropoda</taxon>
        <taxon>Hexapoda</taxon>
        <taxon>Insecta</taxon>
        <taxon>Pterygota</taxon>
        <taxon>Neoptera</taxon>
        <taxon>Endopterygota</taxon>
        <taxon>Diptera</taxon>
        <taxon>Brachycera</taxon>
        <taxon>Muscomorpha</taxon>
        <taxon>Hippoboscoidea</taxon>
        <taxon>Glossinidae</taxon>
        <taxon>Glossina</taxon>
    </lineage>
</organism>
<protein>
    <recommendedName>
        <fullName evidence="7">MICOS complex subunit MIC60</fullName>
    </recommendedName>
    <alternativeName>
        <fullName evidence="7">Mitofilin</fullName>
    </alternativeName>
</protein>
<dbReference type="VEuPathDB" id="VectorBase:GPAI020762"/>
<reference evidence="9" key="1">
    <citation type="submission" date="2014-03" db="EMBL/GenBank/DDBJ databases">
        <authorList>
            <person name="Aksoy S."/>
            <person name="Warren W."/>
            <person name="Wilson R.K."/>
        </authorList>
    </citation>
    <scope>NUCLEOTIDE SEQUENCE [LARGE SCALE GENOMIC DNA]</scope>
    <source>
        <strain evidence="9">IAEA</strain>
    </source>
</reference>
<accession>A0A1A9ZP92</accession>
<dbReference type="GO" id="GO:0061617">
    <property type="term" value="C:MICOS complex"/>
    <property type="evidence" value="ECO:0007669"/>
    <property type="project" value="TreeGrafter"/>
</dbReference>
<evidence type="ECO:0000256" key="6">
    <source>
        <dbReference type="ARBA" id="ARBA00023136"/>
    </source>
</evidence>
<evidence type="ECO:0000313" key="8">
    <source>
        <dbReference type="EnsemblMetazoa" id="GPAI020762-PA"/>
    </source>
</evidence>
<keyword evidence="6" id="KW-0472">Membrane</keyword>